<evidence type="ECO:0000313" key="3">
    <source>
        <dbReference type="Proteomes" id="UP000286931"/>
    </source>
</evidence>
<evidence type="ECO:0000313" key="2">
    <source>
        <dbReference type="EMBL" id="GCD95503.1"/>
    </source>
</evidence>
<gene>
    <name evidence="2" type="ORF">EHYA_03177</name>
</gene>
<proteinExistence type="predicted"/>
<feature type="compositionally biased region" description="Basic and acidic residues" evidence="1">
    <location>
        <begin position="370"/>
        <end position="379"/>
    </location>
</feature>
<sequence length="687" mass="74437">MLSRAVSTLWRHADPAVVTRLVARCDPAERGRVLAELADVPGVLEYALAHGDRTDHLALARYDRQRRSVLDALVALDDPEVDRHVFLNPRADTRIRRRILGRDRPPHPELREMLSTTRARPYILALVYAREARLIRHALAVLGRQPNRAVVERARLRALVGLWRAEGPEAVLAALSVERYRTRVVAPLVRAALDAPEGLMLLEVGACADADTDELIGMLRSAGLRRAEARHVLSLAATPPDWDALLRAHRRTPFAPIVAAALAGTEGCPPEAVVEFDALLDHANRPLERALLEQVLTPERFLHAGRPAWDVLRSVDDFCPRSAQAAAFGPLVTGLRALLPDDVEGWLRLARVGPSYPGTVHELLRHVRESGGAHGDDGTGRASVAGADPAARPRPPVGPSELLRGAPSPLSLLLSRVDPDLVAEVVAGLEPADLLAFGAGRHTLAPPVALALTRRGLGEFPYRLARRITARGDALQALAAVDDELPSHVRKSLADADEGIWYFDPHRGRTHYRIEGRASVADLATWPAPEALRALPSRVPAALWARLAEGPVPAPTRDPAVVVAAYHPDCPEALIPTLIRRQPGFFSHGSIRSPAVARALIADPPVRDLPIWELGDLLYDGLLTPGEILTGARPAAPALAVCHAYARDLIRGHLRDDDDAWTVAANLLRDFTGTPAELLTTAVAMTS</sequence>
<dbReference type="OrthoDB" id="3444999at2"/>
<name>A0A401YLM8_9ACTN</name>
<protein>
    <submittedName>
        <fullName evidence="2">Uncharacterized protein</fullName>
    </submittedName>
</protein>
<organism evidence="2 3">
    <name type="scientific">Embleya hyalina</name>
    <dbReference type="NCBI Taxonomy" id="516124"/>
    <lineage>
        <taxon>Bacteria</taxon>
        <taxon>Bacillati</taxon>
        <taxon>Actinomycetota</taxon>
        <taxon>Actinomycetes</taxon>
        <taxon>Kitasatosporales</taxon>
        <taxon>Streptomycetaceae</taxon>
        <taxon>Embleya</taxon>
    </lineage>
</organism>
<dbReference type="AlphaFoldDB" id="A0A401YLM8"/>
<evidence type="ECO:0000256" key="1">
    <source>
        <dbReference type="SAM" id="MobiDB-lite"/>
    </source>
</evidence>
<reference evidence="2 3" key="1">
    <citation type="submission" date="2018-12" db="EMBL/GenBank/DDBJ databases">
        <title>Draft genome sequence of Embleya hyalina NBRC 13850T.</title>
        <authorList>
            <person name="Komaki H."/>
            <person name="Hosoyama A."/>
            <person name="Kimura A."/>
            <person name="Ichikawa N."/>
            <person name="Tamura T."/>
        </authorList>
    </citation>
    <scope>NUCLEOTIDE SEQUENCE [LARGE SCALE GENOMIC DNA]</scope>
    <source>
        <strain evidence="2 3">NBRC 13850</strain>
    </source>
</reference>
<keyword evidence="3" id="KW-1185">Reference proteome</keyword>
<feature type="region of interest" description="Disordered" evidence="1">
    <location>
        <begin position="370"/>
        <end position="402"/>
    </location>
</feature>
<dbReference type="EMBL" id="BIFH01000018">
    <property type="protein sequence ID" value="GCD95503.1"/>
    <property type="molecule type" value="Genomic_DNA"/>
</dbReference>
<comment type="caution">
    <text evidence="2">The sequence shown here is derived from an EMBL/GenBank/DDBJ whole genome shotgun (WGS) entry which is preliminary data.</text>
</comment>
<accession>A0A401YLM8</accession>
<dbReference type="Proteomes" id="UP000286931">
    <property type="component" value="Unassembled WGS sequence"/>
</dbReference>
<dbReference type="RefSeq" id="WP_126637631.1">
    <property type="nucleotide sequence ID" value="NZ_BIFH01000018.1"/>
</dbReference>